<gene>
    <name evidence="1" type="ORF">UFOPK2958_00334</name>
</gene>
<sequence>MRGKWAAGIEPRNFTWVFKDKLAVAERPGGSTLVHRRVRRDEELRWLKNHKFTRMVSILSLPLNQEAYEEHHFASGTYPIMNDNDEHDVVRACFVDLRESMNRGDVILLHGDEVSDRLLGLVAGYLLWTGRVASDAIAIASVERLFRRSIAIEGREILKNLPLTEA</sequence>
<accession>A0A6J6W4T6</accession>
<dbReference type="AlphaFoldDB" id="A0A6J6W4T6"/>
<proteinExistence type="predicted"/>
<evidence type="ECO:0000313" key="1">
    <source>
        <dbReference type="EMBL" id="CAB4778113.1"/>
    </source>
</evidence>
<reference evidence="1" key="1">
    <citation type="submission" date="2020-05" db="EMBL/GenBank/DDBJ databases">
        <authorList>
            <person name="Chiriac C."/>
            <person name="Salcher M."/>
            <person name="Ghai R."/>
            <person name="Kavagutti S V."/>
        </authorList>
    </citation>
    <scope>NUCLEOTIDE SEQUENCE</scope>
</reference>
<protein>
    <submittedName>
        <fullName evidence="1">Unannotated protein</fullName>
    </submittedName>
</protein>
<dbReference type="EMBL" id="CAFAAB010000023">
    <property type="protein sequence ID" value="CAB4778113.1"/>
    <property type="molecule type" value="Genomic_DNA"/>
</dbReference>
<name>A0A6J6W4T6_9ZZZZ</name>
<organism evidence="1">
    <name type="scientific">freshwater metagenome</name>
    <dbReference type="NCBI Taxonomy" id="449393"/>
    <lineage>
        <taxon>unclassified sequences</taxon>
        <taxon>metagenomes</taxon>
        <taxon>ecological metagenomes</taxon>
    </lineage>
</organism>